<organism evidence="2 3">
    <name type="scientific">Kocuria tytonis</name>
    <dbReference type="NCBI Taxonomy" id="2054280"/>
    <lineage>
        <taxon>Bacteria</taxon>
        <taxon>Bacillati</taxon>
        <taxon>Actinomycetota</taxon>
        <taxon>Actinomycetes</taxon>
        <taxon>Micrococcales</taxon>
        <taxon>Micrococcaceae</taxon>
        <taxon>Kocuria</taxon>
    </lineage>
</organism>
<name>A0A495A9B9_9MICC</name>
<proteinExistence type="predicted"/>
<evidence type="ECO:0000313" key="2">
    <source>
        <dbReference type="EMBL" id="RKQ36578.1"/>
    </source>
</evidence>
<dbReference type="Proteomes" id="UP000249516">
    <property type="component" value="Unassembled WGS sequence"/>
</dbReference>
<evidence type="ECO:0000256" key="1">
    <source>
        <dbReference type="SAM" id="MobiDB-lite"/>
    </source>
</evidence>
<protein>
    <submittedName>
        <fullName evidence="2">Uncharacterized protein</fullName>
    </submittedName>
</protein>
<feature type="compositionally biased region" description="Low complexity" evidence="1">
    <location>
        <begin position="73"/>
        <end position="86"/>
    </location>
</feature>
<feature type="region of interest" description="Disordered" evidence="1">
    <location>
        <begin position="29"/>
        <end position="86"/>
    </location>
</feature>
<dbReference type="EMBL" id="PNJG02000001">
    <property type="protein sequence ID" value="RKQ36578.1"/>
    <property type="molecule type" value="Genomic_DNA"/>
</dbReference>
<accession>A0A495A9B9</accession>
<sequence>MRISRLADTGDRPLRLSISTVAYVARATRASCRSRSRESSGTRGAGIEMRTVAPLGRFARKVPGRRPGSAEDAAGVAGRSAARSGS</sequence>
<evidence type="ECO:0000313" key="3">
    <source>
        <dbReference type="Proteomes" id="UP000249516"/>
    </source>
</evidence>
<dbReference type="AlphaFoldDB" id="A0A495A9B9"/>
<gene>
    <name evidence="2" type="ORF">C1C97_002715</name>
</gene>
<reference evidence="2 3" key="1">
    <citation type="submission" date="2018-10" db="EMBL/GenBank/DDBJ databases">
        <title>Kocuria tytouropygialis sp. nov., isolated from the uropygial gland of an American barn owl (Tyto furcata).</title>
        <authorList>
            <person name="Braun M.S."/>
            <person name="Wang E."/>
            <person name="Zimmermann S."/>
            <person name="Wagner H."/>
            <person name="Wink M."/>
        </authorList>
    </citation>
    <scope>NUCLEOTIDE SEQUENCE [LARGE SCALE GENOMIC DNA]</scope>
    <source>
        <strain evidence="2 3">442</strain>
    </source>
</reference>
<keyword evidence="3" id="KW-1185">Reference proteome</keyword>
<comment type="caution">
    <text evidence="2">The sequence shown here is derived from an EMBL/GenBank/DDBJ whole genome shotgun (WGS) entry which is preliminary data.</text>
</comment>